<dbReference type="InterPro" id="IPR003807">
    <property type="entry name" value="DUF202"/>
</dbReference>
<feature type="transmembrane region" description="Helical" evidence="5">
    <location>
        <begin position="42"/>
        <end position="61"/>
    </location>
</feature>
<feature type="domain" description="DUF202" evidence="6">
    <location>
        <begin position="6"/>
        <end position="65"/>
    </location>
</feature>
<comment type="subcellular location">
    <subcellularLocation>
        <location evidence="1">Endomembrane system</location>
        <topology evidence="1">Multi-pass membrane protein</topology>
    </subcellularLocation>
</comment>
<evidence type="ECO:0000256" key="5">
    <source>
        <dbReference type="SAM" id="Phobius"/>
    </source>
</evidence>
<reference evidence="7 8" key="1">
    <citation type="submission" date="2019-04" db="EMBL/GenBank/DDBJ databases">
        <title>Corynebacterium endometrii sp. nov., isolated from the uterus of a cow with endometritis.</title>
        <authorList>
            <person name="Ballas P."/>
            <person name="Ruckert C."/>
            <person name="Wagener K."/>
            <person name="Drillich M."/>
            <person name="Kaempfer P."/>
            <person name="Busse H.-J."/>
            <person name="Ehling-Schulz M."/>
        </authorList>
    </citation>
    <scope>NUCLEOTIDE SEQUENCE [LARGE SCALE GENOMIC DNA]</scope>
    <source>
        <strain evidence="7 8">LMM-1653</strain>
    </source>
</reference>
<protein>
    <recommendedName>
        <fullName evidence="6">DUF202 domain-containing protein</fullName>
    </recommendedName>
</protein>
<proteinExistence type="predicted"/>
<dbReference type="Pfam" id="PF02656">
    <property type="entry name" value="DUF202"/>
    <property type="match status" value="1"/>
</dbReference>
<dbReference type="Proteomes" id="UP000296352">
    <property type="component" value="Chromosome"/>
</dbReference>
<gene>
    <name evidence="7" type="ORF">CENDO_03420</name>
</gene>
<dbReference type="EMBL" id="CP039247">
    <property type="protein sequence ID" value="QCB27978.1"/>
    <property type="molecule type" value="Genomic_DNA"/>
</dbReference>
<accession>A0A4V1CEG0</accession>
<dbReference type="AlphaFoldDB" id="A0A4V1CEG0"/>
<keyword evidence="3 5" id="KW-1133">Transmembrane helix</keyword>
<evidence type="ECO:0000313" key="7">
    <source>
        <dbReference type="EMBL" id="QCB27978.1"/>
    </source>
</evidence>
<evidence type="ECO:0000313" key="8">
    <source>
        <dbReference type="Proteomes" id="UP000296352"/>
    </source>
</evidence>
<keyword evidence="8" id="KW-1185">Reference proteome</keyword>
<evidence type="ECO:0000256" key="3">
    <source>
        <dbReference type="ARBA" id="ARBA00022989"/>
    </source>
</evidence>
<sequence>MPWHEDVGVQPERTALAWTRTAISLAVVSSVFLRWAREFGPWMLLIICGYMISAALIVVTSRRRYSLGVHGIIKEKVQPNTLAVVMMTASSIIMGLLTLILVITH</sequence>
<evidence type="ECO:0000256" key="2">
    <source>
        <dbReference type="ARBA" id="ARBA00022692"/>
    </source>
</evidence>
<evidence type="ECO:0000256" key="4">
    <source>
        <dbReference type="ARBA" id="ARBA00023136"/>
    </source>
</evidence>
<keyword evidence="4 5" id="KW-0472">Membrane</keyword>
<keyword evidence="2 5" id="KW-0812">Transmembrane</keyword>
<feature type="transmembrane region" description="Helical" evidence="5">
    <location>
        <begin position="82"/>
        <end position="103"/>
    </location>
</feature>
<organism evidence="7 8">
    <name type="scientific">Corynebacterium endometrii</name>
    <dbReference type="NCBI Taxonomy" id="2488819"/>
    <lineage>
        <taxon>Bacteria</taxon>
        <taxon>Bacillati</taxon>
        <taxon>Actinomycetota</taxon>
        <taxon>Actinomycetes</taxon>
        <taxon>Mycobacteriales</taxon>
        <taxon>Corynebacteriaceae</taxon>
        <taxon>Corynebacterium</taxon>
    </lineage>
</organism>
<evidence type="ECO:0000256" key="1">
    <source>
        <dbReference type="ARBA" id="ARBA00004127"/>
    </source>
</evidence>
<dbReference type="GO" id="GO:0012505">
    <property type="term" value="C:endomembrane system"/>
    <property type="evidence" value="ECO:0007669"/>
    <property type="project" value="UniProtKB-SubCell"/>
</dbReference>
<name>A0A4V1CEG0_9CORY</name>
<dbReference type="KEGG" id="cee:CENDO_03420"/>
<evidence type="ECO:0000259" key="6">
    <source>
        <dbReference type="Pfam" id="PF02656"/>
    </source>
</evidence>